<reference evidence="1" key="1">
    <citation type="submission" date="2023-10" db="EMBL/GenBank/DDBJ databases">
        <title>Genome assembly of Pristionchus species.</title>
        <authorList>
            <person name="Yoshida K."/>
            <person name="Sommer R.J."/>
        </authorList>
    </citation>
    <scope>NUCLEOTIDE SEQUENCE</scope>
    <source>
        <strain evidence="1">RS0144</strain>
    </source>
</reference>
<evidence type="ECO:0000313" key="1">
    <source>
        <dbReference type="EMBL" id="GMS89818.1"/>
    </source>
</evidence>
<accession>A0AAV5TAH1</accession>
<dbReference type="EMBL" id="BTSX01000003">
    <property type="protein sequence ID" value="GMS89818.1"/>
    <property type="molecule type" value="Genomic_DNA"/>
</dbReference>
<comment type="caution">
    <text evidence="1">The sequence shown here is derived from an EMBL/GenBank/DDBJ whole genome shotgun (WGS) entry which is preliminary data.</text>
</comment>
<feature type="non-terminal residue" evidence="1">
    <location>
        <position position="78"/>
    </location>
</feature>
<protein>
    <submittedName>
        <fullName evidence="1">Uncharacterized protein</fullName>
    </submittedName>
</protein>
<name>A0AAV5TAH1_9BILA</name>
<gene>
    <name evidence="1" type="ORF">PENTCL1PPCAC_11993</name>
</gene>
<evidence type="ECO:0000313" key="2">
    <source>
        <dbReference type="Proteomes" id="UP001432027"/>
    </source>
</evidence>
<dbReference type="AlphaFoldDB" id="A0AAV5TAH1"/>
<proteinExistence type="predicted"/>
<organism evidence="1 2">
    <name type="scientific">Pristionchus entomophagus</name>
    <dbReference type="NCBI Taxonomy" id="358040"/>
    <lineage>
        <taxon>Eukaryota</taxon>
        <taxon>Metazoa</taxon>
        <taxon>Ecdysozoa</taxon>
        <taxon>Nematoda</taxon>
        <taxon>Chromadorea</taxon>
        <taxon>Rhabditida</taxon>
        <taxon>Rhabditina</taxon>
        <taxon>Diplogasteromorpha</taxon>
        <taxon>Diplogasteroidea</taxon>
        <taxon>Neodiplogasteridae</taxon>
        <taxon>Pristionchus</taxon>
    </lineage>
</organism>
<dbReference type="Proteomes" id="UP001432027">
    <property type="component" value="Unassembled WGS sequence"/>
</dbReference>
<sequence length="78" mass="9030">MDVTMDGFTFILLGDRGLSTFYLESDDFCILERAVKKAYPKHEDEWNEEYKIMFRTTLTASSLQCEGMKSGEFGVKEE</sequence>
<keyword evidence="2" id="KW-1185">Reference proteome</keyword>